<comment type="caution">
    <text evidence="1">The sequence shown here is derived from an EMBL/GenBank/DDBJ whole genome shotgun (WGS) entry which is preliminary data.</text>
</comment>
<evidence type="ECO:0000313" key="1">
    <source>
        <dbReference type="EMBL" id="MBC3907967.1"/>
    </source>
</evidence>
<name>A0ABR6Z9W2_9BURK</name>
<gene>
    <name evidence="1" type="ORF">H8L47_10340</name>
</gene>
<reference evidence="1 2" key="1">
    <citation type="submission" date="2020-08" db="EMBL/GenBank/DDBJ databases">
        <title>Novel species isolated from subtropical streams in China.</title>
        <authorList>
            <person name="Lu H."/>
        </authorList>
    </citation>
    <scope>NUCLEOTIDE SEQUENCE [LARGE SCALE GENOMIC DNA]</scope>
    <source>
        <strain evidence="1 2">NL8W</strain>
    </source>
</reference>
<evidence type="ECO:0000313" key="2">
    <source>
        <dbReference type="Proteomes" id="UP000646911"/>
    </source>
</evidence>
<accession>A0ABR6Z9W2</accession>
<proteinExistence type="predicted"/>
<dbReference type="RefSeq" id="WP_186953522.1">
    <property type="nucleotide sequence ID" value="NZ_JACOFX010000004.1"/>
</dbReference>
<sequence length="152" mass="16543">MDIEQSCGSCATSMKVNYSLRFSKGPSWSSSYRCHQCGNAIEVDADGPLGNPVRAKLLEKYGCVALIFGGSVSDMNLVKFIKSLAATDIKKAFSLARKIREQGGICGFSCEISWLKLCAENNGIVDFQVVDLIQCVDGKAYAFLDFFDDLGN</sequence>
<protein>
    <submittedName>
        <fullName evidence="1">Uncharacterized protein</fullName>
    </submittedName>
</protein>
<dbReference type="Proteomes" id="UP000646911">
    <property type="component" value="Unassembled WGS sequence"/>
</dbReference>
<keyword evidence="2" id="KW-1185">Reference proteome</keyword>
<organism evidence="1 2">
    <name type="scientific">Undibacterium umbellatum</name>
    <dbReference type="NCBI Taxonomy" id="2762300"/>
    <lineage>
        <taxon>Bacteria</taxon>
        <taxon>Pseudomonadati</taxon>
        <taxon>Pseudomonadota</taxon>
        <taxon>Betaproteobacteria</taxon>
        <taxon>Burkholderiales</taxon>
        <taxon>Oxalobacteraceae</taxon>
        <taxon>Undibacterium</taxon>
    </lineage>
</organism>
<dbReference type="EMBL" id="JACOFX010000004">
    <property type="protein sequence ID" value="MBC3907967.1"/>
    <property type="molecule type" value="Genomic_DNA"/>
</dbReference>